<reference evidence="6" key="2">
    <citation type="journal article" date="2023" name="IMA Fungus">
        <title>Comparative genomic study of the Penicillium genus elucidates a diverse pangenome and 15 lateral gene transfer events.</title>
        <authorList>
            <person name="Petersen C."/>
            <person name="Sorensen T."/>
            <person name="Nielsen M.R."/>
            <person name="Sondergaard T.E."/>
            <person name="Sorensen J.L."/>
            <person name="Fitzpatrick D.A."/>
            <person name="Frisvad J.C."/>
            <person name="Nielsen K.L."/>
        </authorList>
    </citation>
    <scope>NUCLEOTIDE SEQUENCE</scope>
    <source>
        <strain evidence="6">IBT 34128</strain>
    </source>
</reference>
<dbReference type="GO" id="GO:0016491">
    <property type="term" value="F:oxidoreductase activity"/>
    <property type="evidence" value="ECO:0007669"/>
    <property type="project" value="UniProtKB-KW"/>
</dbReference>
<evidence type="ECO:0000256" key="1">
    <source>
        <dbReference type="ARBA" id="ARBA00005466"/>
    </source>
</evidence>
<protein>
    <recommendedName>
        <fullName evidence="5">FAD-binding PCMH-type domain-containing protein</fullName>
    </recommendedName>
</protein>
<dbReference type="InterPro" id="IPR036318">
    <property type="entry name" value="FAD-bd_PCMH-like_sf"/>
</dbReference>
<keyword evidence="2" id="KW-0285">Flavoprotein</keyword>
<evidence type="ECO:0000256" key="2">
    <source>
        <dbReference type="ARBA" id="ARBA00022630"/>
    </source>
</evidence>
<keyword evidence="3" id="KW-0274">FAD</keyword>
<organism evidence="6 7">
    <name type="scientific">Penicillium alfredii</name>
    <dbReference type="NCBI Taxonomy" id="1506179"/>
    <lineage>
        <taxon>Eukaryota</taxon>
        <taxon>Fungi</taxon>
        <taxon>Dikarya</taxon>
        <taxon>Ascomycota</taxon>
        <taxon>Pezizomycotina</taxon>
        <taxon>Eurotiomycetes</taxon>
        <taxon>Eurotiomycetidae</taxon>
        <taxon>Eurotiales</taxon>
        <taxon>Aspergillaceae</taxon>
        <taxon>Penicillium</taxon>
    </lineage>
</organism>
<dbReference type="InterPro" id="IPR050416">
    <property type="entry name" value="FAD-linked_Oxidoreductase"/>
</dbReference>
<dbReference type="InterPro" id="IPR006094">
    <property type="entry name" value="Oxid_FAD_bind_N"/>
</dbReference>
<feature type="domain" description="FAD-binding PCMH-type" evidence="5">
    <location>
        <begin position="43"/>
        <end position="205"/>
    </location>
</feature>
<dbReference type="PANTHER" id="PTHR42973">
    <property type="entry name" value="BINDING OXIDOREDUCTASE, PUTATIVE (AFU_ORTHOLOGUE AFUA_1G17690)-RELATED"/>
    <property type="match status" value="1"/>
</dbReference>
<evidence type="ECO:0000256" key="4">
    <source>
        <dbReference type="ARBA" id="ARBA00023002"/>
    </source>
</evidence>
<dbReference type="PROSITE" id="PS51387">
    <property type="entry name" value="FAD_PCMH"/>
    <property type="match status" value="1"/>
</dbReference>
<dbReference type="AlphaFoldDB" id="A0A9W9F9R8"/>
<dbReference type="Pfam" id="PF01565">
    <property type="entry name" value="FAD_binding_4"/>
    <property type="match status" value="1"/>
</dbReference>
<proteinExistence type="inferred from homology"/>
<evidence type="ECO:0000313" key="7">
    <source>
        <dbReference type="Proteomes" id="UP001141434"/>
    </source>
</evidence>
<comment type="similarity">
    <text evidence="1">Belongs to the oxygen-dependent FAD-linked oxidoreductase family.</text>
</comment>
<dbReference type="GO" id="GO:0071949">
    <property type="term" value="F:FAD binding"/>
    <property type="evidence" value="ECO:0007669"/>
    <property type="project" value="InterPro"/>
</dbReference>
<keyword evidence="7" id="KW-1185">Reference proteome</keyword>
<keyword evidence="4" id="KW-0560">Oxidoreductase</keyword>
<dbReference type="InterPro" id="IPR012951">
    <property type="entry name" value="BBE"/>
</dbReference>
<dbReference type="Gene3D" id="3.40.462.20">
    <property type="match status" value="1"/>
</dbReference>
<dbReference type="Proteomes" id="UP001141434">
    <property type="component" value="Unassembled WGS sequence"/>
</dbReference>
<dbReference type="PANTHER" id="PTHR42973:SF17">
    <property type="entry name" value="OXIDASE, PUTATIVE (AFU_ORTHOLOGUE AFUA_6G14340)-RELATED"/>
    <property type="match status" value="1"/>
</dbReference>
<gene>
    <name evidence="6" type="ORF">NUU61_005393</name>
</gene>
<sequence>MGHAHSIPGHDCFLAAVGNNTNLVAFPGEPFFPLRNLPLYNLNLPVAPAVITSPKTADQVSKIVRCADANGYKVQAYSGGHSYGNYGLGGADSAIVVDLKHFQQFSIDNTSHIATIGAGTLLGDVHQRLYQAVGSGGHFTIGGLGPMSRNWGTALDHIQEVEVVLANSSIVRASDMQNQDIFFAVKGAAASFGVVTEFKVHTHPAPQEAFQYSYSFSIGTAASRAQIFKDWQRLITQENLTRKFASELVIFEGGVIISGTFFGSRVEFNTFQLEKKFPLSNSGTVAYLTNWLGMLSSQAEDLMLRIAGSVSTSFYAKSMSFTPQSLIPDAGLEVMFQYLDTTPKGTLAWFVIFDLEGGATNDVPVNATAYAHREAIMWMQSYAISFSEPVSSTTKRFLNDLHGVLSAARPGADLHSYPGYVDPDLANAQKAYWGPNLARLQRIKTDVDPKDVFHNPQSVQAIPKTP</sequence>
<dbReference type="OrthoDB" id="407275at2759"/>
<dbReference type="InterPro" id="IPR016166">
    <property type="entry name" value="FAD-bd_PCMH"/>
</dbReference>
<dbReference type="Pfam" id="PF08031">
    <property type="entry name" value="BBE"/>
    <property type="match status" value="1"/>
</dbReference>
<comment type="caution">
    <text evidence="6">The sequence shown here is derived from an EMBL/GenBank/DDBJ whole genome shotgun (WGS) entry which is preliminary data.</text>
</comment>
<evidence type="ECO:0000259" key="5">
    <source>
        <dbReference type="PROSITE" id="PS51387"/>
    </source>
</evidence>
<evidence type="ECO:0000256" key="3">
    <source>
        <dbReference type="ARBA" id="ARBA00022827"/>
    </source>
</evidence>
<dbReference type="GeneID" id="81395143"/>
<name>A0A9W9F9R8_9EURO</name>
<dbReference type="RefSeq" id="XP_056511588.1">
    <property type="nucleotide sequence ID" value="XM_056655975.1"/>
</dbReference>
<reference evidence="6" key="1">
    <citation type="submission" date="2022-11" db="EMBL/GenBank/DDBJ databases">
        <authorList>
            <person name="Petersen C."/>
        </authorList>
    </citation>
    <scope>NUCLEOTIDE SEQUENCE</scope>
    <source>
        <strain evidence="6">IBT 34128</strain>
    </source>
</reference>
<dbReference type="SUPFAM" id="SSF56176">
    <property type="entry name" value="FAD-binding/transporter-associated domain-like"/>
    <property type="match status" value="1"/>
</dbReference>
<accession>A0A9W9F9R8</accession>
<evidence type="ECO:0000313" key="6">
    <source>
        <dbReference type="EMBL" id="KAJ5096037.1"/>
    </source>
</evidence>
<dbReference type="Gene3D" id="3.30.465.10">
    <property type="match status" value="1"/>
</dbReference>
<dbReference type="EMBL" id="JAPMSZ010000007">
    <property type="protein sequence ID" value="KAJ5096037.1"/>
    <property type="molecule type" value="Genomic_DNA"/>
</dbReference>
<dbReference type="InterPro" id="IPR016169">
    <property type="entry name" value="FAD-bd_PCMH_sub2"/>
</dbReference>